<dbReference type="Pfam" id="PF10544">
    <property type="entry name" value="T5orf172"/>
    <property type="match status" value="1"/>
</dbReference>
<feature type="domain" description="Bacteriophage T5 Orf172 DNA-binding" evidence="1">
    <location>
        <begin position="12"/>
        <end position="92"/>
    </location>
</feature>
<protein>
    <submittedName>
        <fullName evidence="2">GIY-YIG nuclease family protein</fullName>
    </submittedName>
</protein>
<proteinExistence type="predicted"/>
<name>A0ABW0M0H9_9BACL</name>
<dbReference type="Proteomes" id="UP001596105">
    <property type="component" value="Unassembled WGS sequence"/>
</dbReference>
<dbReference type="InterPro" id="IPR018306">
    <property type="entry name" value="Phage_T5_Orf172_DNA-bd"/>
</dbReference>
<evidence type="ECO:0000313" key="3">
    <source>
        <dbReference type="Proteomes" id="UP001596105"/>
    </source>
</evidence>
<evidence type="ECO:0000259" key="1">
    <source>
        <dbReference type="SMART" id="SM00974"/>
    </source>
</evidence>
<gene>
    <name evidence="2" type="ORF">ACFPPD_23270</name>
</gene>
<dbReference type="SMART" id="SM00974">
    <property type="entry name" value="T5orf172"/>
    <property type="match status" value="1"/>
</dbReference>
<sequence>MNNGYIYVLINESFKGLVKIGKTSLNSSERARQLSSSTGVPTPFKVAYEIFTEDCDSLEKTIHLELIDFRVNPNREFFQYPLNKTIELIQNLTNSNKNNETIYEAIEILPKLKELFNEYLNHDISSVRIYQTTDRVYLEVTKDQYIADYLKDQYIRRTDLAFVIDGNDENDKTFNPDSPINKNVETFLSSGFTTIAVCSEDLFTQEAIDAKYNKDVEEYKNNVSLFDED</sequence>
<accession>A0ABW0M0H9</accession>
<evidence type="ECO:0000313" key="2">
    <source>
        <dbReference type="EMBL" id="MFC5471600.1"/>
    </source>
</evidence>
<dbReference type="RefSeq" id="WP_209751970.1">
    <property type="nucleotide sequence ID" value="NZ_JBHSMH010000107.1"/>
</dbReference>
<dbReference type="EMBL" id="JBHSMH010000107">
    <property type="protein sequence ID" value="MFC5471600.1"/>
    <property type="molecule type" value="Genomic_DNA"/>
</dbReference>
<organism evidence="2 3">
    <name type="scientific">Cohnella suwonensis</name>
    <dbReference type="NCBI Taxonomy" id="696072"/>
    <lineage>
        <taxon>Bacteria</taxon>
        <taxon>Bacillati</taxon>
        <taxon>Bacillota</taxon>
        <taxon>Bacilli</taxon>
        <taxon>Bacillales</taxon>
        <taxon>Paenibacillaceae</taxon>
        <taxon>Cohnella</taxon>
    </lineage>
</organism>
<comment type="caution">
    <text evidence="2">The sequence shown here is derived from an EMBL/GenBank/DDBJ whole genome shotgun (WGS) entry which is preliminary data.</text>
</comment>
<reference evidence="3" key="1">
    <citation type="journal article" date="2019" name="Int. J. Syst. Evol. Microbiol.">
        <title>The Global Catalogue of Microorganisms (GCM) 10K type strain sequencing project: providing services to taxonomists for standard genome sequencing and annotation.</title>
        <authorList>
            <consortium name="The Broad Institute Genomics Platform"/>
            <consortium name="The Broad Institute Genome Sequencing Center for Infectious Disease"/>
            <person name="Wu L."/>
            <person name="Ma J."/>
        </authorList>
    </citation>
    <scope>NUCLEOTIDE SEQUENCE [LARGE SCALE GENOMIC DNA]</scope>
    <source>
        <strain evidence="3">CCUG 57113</strain>
    </source>
</reference>
<keyword evidence="3" id="KW-1185">Reference proteome</keyword>